<dbReference type="AlphaFoldDB" id="A0AAW0KKP9"/>
<feature type="domain" description="Pectinesterase inhibitor" evidence="2">
    <location>
        <begin position="37"/>
        <end position="94"/>
    </location>
</feature>
<organism evidence="3 4">
    <name type="scientific">Quercus suber</name>
    <name type="common">Cork oak</name>
    <dbReference type="NCBI Taxonomy" id="58331"/>
    <lineage>
        <taxon>Eukaryota</taxon>
        <taxon>Viridiplantae</taxon>
        <taxon>Streptophyta</taxon>
        <taxon>Embryophyta</taxon>
        <taxon>Tracheophyta</taxon>
        <taxon>Spermatophyta</taxon>
        <taxon>Magnoliopsida</taxon>
        <taxon>eudicotyledons</taxon>
        <taxon>Gunneridae</taxon>
        <taxon>Pentapetalae</taxon>
        <taxon>rosids</taxon>
        <taxon>fabids</taxon>
        <taxon>Fagales</taxon>
        <taxon>Fagaceae</taxon>
        <taxon>Quercus</taxon>
    </lineage>
</organism>
<feature type="signal peptide" evidence="1">
    <location>
        <begin position="1"/>
        <end position="30"/>
    </location>
</feature>
<name>A0AAW0KKP9_QUESU</name>
<reference evidence="3 4" key="1">
    <citation type="journal article" date="2018" name="Sci. Data">
        <title>The draft genome sequence of cork oak.</title>
        <authorList>
            <person name="Ramos A.M."/>
            <person name="Usie A."/>
            <person name="Barbosa P."/>
            <person name="Barros P.M."/>
            <person name="Capote T."/>
            <person name="Chaves I."/>
            <person name="Simoes F."/>
            <person name="Abreu I."/>
            <person name="Carrasquinho I."/>
            <person name="Faro C."/>
            <person name="Guimaraes J.B."/>
            <person name="Mendonca D."/>
            <person name="Nobrega F."/>
            <person name="Rodrigues L."/>
            <person name="Saibo N.J.M."/>
            <person name="Varela M.C."/>
            <person name="Egas C."/>
            <person name="Matos J."/>
            <person name="Miguel C.M."/>
            <person name="Oliveira M.M."/>
            <person name="Ricardo C.P."/>
            <person name="Goncalves S."/>
        </authorList>
    </citation>
    <scope>NUCLEOTIDE SEQUENCE [LARGE SCALE GENOMIC DNA]</scope>
    <source>
        <strain evidence="4">cv. HL8</strain>
    </source>
</reference>
<dbReference type="SUPFAM" id="SSF101148">
    <property type="entry name" value="Plant invertase/pectin methylesterase inhibitor"/>
    <property type="match status" value="1"/>
</dbReference>
<keyword evidence="4" id="KW-1185">Reference proteome</keyword>
<evidence type="ECO:0000256" key="1">
    <source>
        <dbReference type="SAM" id="SignalP"/>
    </source>
</evidence>
<keyword evidence="1" id="KW-0732">Signal</keyword>
<evidence type="ECO:0000313" key="3">
    <source>
        <dbReference type="EMBL" id="KAK7839146.1"/>
    </source>
</evidence>
<feature type="chain" id="PRO_5043911897" evidence="1">
    <location>
        <begin position="31"/>
        <end position="156"/>
    </location>
</feature>
<gene>
    <name evidence="3" type="primary">PMEI_3</name>
    <name evidence="3" type="ORF">CFP56_018744</name>
</gene>
<dbReference type="GO" id="GO:0004857">
    <property type="term" value="F:enzyme inhibitor activity"/>
    <property type="evidence" value="ECO:0007669"/>
    <property type="project" value="InterPro"/>
</dbReference>
<dbReference type="InterPro" id="IPR035513">
    <property type="entry name" value="Invertase/methylesterase_inhib"/>
</dbReference>
<proteinExistence type="predicted"/>
<protein>
    <submittedName>
        <fullName evidence="3">Pectinesterase inhibitor</fullName>
    </submittedName>
</protein>
<dbReference type="Proteomes" id="UP000237347">
    <property type="component" value="Unassembled WGS sequence"/>
</dbReference>
<dbReference type="InterPro" id="IPR006501">
    <property type="entry name" value="Pectinesterase_inhib_dom"/>
</dbReference>
<dbReference type="EMBL" id="PKMF04000290">
    <property type="protein sequence ID" value="KAK7839146.1"/>
    <property type="molecule type" value="Genomic_DNA"/>
</dbReference>
<accession>A0AAW0KKP9</accession>
<dbReference type="Gene3D" id="1.20.140.40">
    <property type="entry name" value="Invertase/pectin methylesterase inhibitor family protein"/>
    <property type="match status" value="1"/>
</dbReference>
<dbReference type="NCBIfam" id="TIGR01614">
    <property type="entry name" value="PME_inhib"/>
    <property type="match status" value="1"/>
</dbReference>
<comment type="caution">
    <text evidence="3">The sequence shown here is derived from an EMBL/GenBank/DDBJ whole genome shotgun (WGS) entry which is preliminary data.</text>
</comment>
<dbReference type="Pfam" id="PF04043">
    <property type="entry name" value="PMEI"/>
    <property type="match status" value="1"/>
</dbReference>
<sequence>MAIKYGFSLSLLVIQIVLSLLFSSHHFAKADNELSSLVTPICNRTEFPDVCISTLESDPRSSTAGLTNLSRIALEIAVTKANETKADAFKLFNNANGALSSLHVVFVINGAPSPLHVVGTTEVNWVLILDENHGVTDQHNGQKVVSKRGAKVGLDS</sequence>
<evidence type="ECO:0000313" key="4">
    <source>
        <dbReference type="Proteomes" id="UP000237347"/>
    </source>
</evidence>
<dbReference type="Gramene" id="rna-CFP56_63614">
    <property type="protein sequence ID" value="cds-POF23152.1"/>
    <property type="gene ID" value="gene-CFP56_63614"/>
</dbReference>
<evidence type="ECO:0000259" key="2">
    <source>
        <dbReference type="Pfam" id="PF04043"/>
    </source>
</evidence>